<proteinExistence type="predicted"/>
<evidence type="ECO:0000313" key="1">
    <source>
        <dbReference type="EMBL" id="KAK9318764.1"/>
    </source>
</evidence>
<dbReference type="EMBL" id="MU970326">
    <property type="protein sequence ID" value="KAK9318764.1"/>
    <property type="molecule type" value="Genomic_DNA"/>
</dbReference>
<reference evidence="2" key="1">
    <citation type="journal article" date="2024" name="Front. Bioeng. Biotechnol.">
        <title>Genome-scale model development and genomic sequencing of the oleaginous clade Lipomyces.</title>
        <authorList>
            <person name="Czajka J.J."/>
            <person name="Han Y."/>
            <person name="Kim J."/>
            <person name="Mondo S.J."/>
            <person name="Hofstad B.A."/>
            <person name="Robles A."/>
            <person name="Haridas S."/>
            <person name="Riley R."/>
            <person name="LaButti K."/>
            <person name="Pangilinan J."/>
            <person name="Andreopoulos W."/>
            <person name="Lipzen A."/>
            <person name="Yan J."/>
            <person name="Wang M."/>
            <person name="Ng V."/>
            <person name="Grigoriev I.V."/>
            <person name="Spatafora J.W."/>
            <person name="Magnuson J.K."/>
            <person name="Baker S.E."/>
            <person name="Pomraning K.R."/>
        </authorList>
    </citation>
    <scope>NUCLEOTIDE SEQUENCE [LARGE SCALE GENOMIC DNA]</scope>
    <source>
        <strain evidence="2">CBS 10300</strain>
    </source>
</reference>
<keyword evidence="2" id="KW-1185">Reference proteome</keyword>
<evidence type="ECO:0000313" key="2">
    <source>
        <dbReference type="Proteomes" id="UP001489719"/>
    </source>
</evidence>
<dbReference type="Proteomes" id="UP001489719">
    <property type="component" value="Unassembled WGS sequence"/>
</dbReference>
<gene>
    <name evidence="1" type="ORF">V1517DRAFT_100086</name>
</gene>
<name>A0ACC3TC74_9ASCO</name>
<comment type="caution">
    <text evidence="1">The sequence shown here is derived from an EMBL/GenBank/DDBJ whole genome shotgun (WGS) entry which is preliminary data.</text>
</comment>
<accession>A0ACC3TC74</accession>
<protein>
    <submittedName>
        <fullName evidence="1">Uncharacterized protein</fullName>
    </submittedName>
</protein>
<organism evidence="1 2">
    <name type="scientific">Lipomyces orientalis</name>
    <dbReference type="NCBI Taxonomy" id="1233043"/>
    <lineage>
        <taxon>Eukaryota</taxon>
        <taxon>Fungi</taxon>
        <taxon>Dikarya</taxon>
        <taxon>Ascomycota</taxon>
        <taxon>Saccharomycotina</taxon>
        <taxon>Lipomycetes</taxon>
        <taxon>Lipomycetales</taxon>
        <taxon>Lipomycetaceae</taxon>
        <taxon>Lipomyces</taxon>
    </lineage>
</organism>
<sequence length="300" mass="34323">MSATLTVGTQYKTQEEAQERVEQFARTCGFAAIKVSRRSAPYRMKFLCKCHGKYRSTRKLPENVGEIVSGQTRKREARSGKLGCNWMVALRFARKPGQWEICSTNLVHNHSMDRYNGLSFHENRLDVLVAPQAVFSQPEGNIDMLQQILKSPSRPLQKSEMIYRSLGVTMLTSDVVNHSQPAKIAKSSSVMKLLHELPDRGYIYSLLIDANAVLGIFIIRRNIISEARRMGQLILVDATYKTNDHRLPLVNIVGVNSNRSTFRIAVCYLVRETELYYGWMWDMLSMLCNFTRIILLLTHC</sequence>